<dbReference type="InterPro" id="IPR002491">
    <property type="entry name" value="ABC_transptr_periplasmic_BD"/>
</dbReference>
<feature type="domain" description="HTH araC/xylS-type" evidence="4">
    <location>
        <begin position="165"/>
        <end position="263"/>
    </location>
</feature>
<keyword evidence="1" id="KW-0805">Transcription regulation</keyword>
<evidence type="ECO:0000259" key="4">
    <source>
        <dbReference type="PROSITE" id="PS01124"/>
    </source>
</evidence>
<dbReference type="SUPFAM" id="SSF46689">
    <property type="entry name" value="Homeodomain-like"/>
    <property type="match status" value="2"/>
</dbReference>
<organism evidence="6 7">
    <name type="scientific">Paenibacillus vandeheii</name>
    <dbReference type="NCBI Taxonomy" id="3035917"/>
    <lineage>
        <taxon>Bacteria</taxon>
        <taxon>Bacillati</taxon>
        <taxon>Bacillota</taxon>
        <taxon>Bacilli</taxon>
        <taxon>Bacillales</taxon>
        <taxon>Paenibacillaceae</taxon>
        <taxon>Paenibacillus</taxon>
    </lineage>
</organism>
<dbReference type="RefSeq" id="WP_301247270.1">
    <property type="nucleotide sequence ID" value="NZ_JAROCD010000007.1"/>
</dbReference>
<dbReference type="SMART" id="SM00342">
    <property type="entry name" value="HTH_ARAC"/>
    <property type="match status" value="1"/>
</dbReference>
<dbReference type="PANTHER" id="PTHR43280:SF28">
    <property type="entry name" value="HTH-TYPE TRANSCRIPTIONAL ACTIVATOR RHAS"/>
    <property type="match status" value="1"/>
</dbReference>
<evidence type="ECO:0000313" key="6">
    <source>
        <dbReference type="EMBL" id="MDN4602519.1"/>
    </source>
</evidence>
<protein>
    <submittedName>
        <fullName evidence="6">AraC family transcriptional regulator</fullName>
    </submittedName>
</protein>
<keyword evidence="7" id="KW-1185">Reference proteome</keyword>
<comment type="caution">
    <text evidence="6">The sequence shown here is derived from an EMBL/GenBank/DDBJ whole genome shotgun (WGS) entry which is preliminary data.</text>
</comment>
<dbReference type="PROSITE" id="PS00041">
    <property type="entry name" value="HTH_ARAC_FAMILY_1"/>
    <property type="match status" value="1"/>
</dbReference>
<accession>A0ABT8JED4</accession>
<keyword evidence="2" id="KW-0238">DNA-binding</keyword>
<feature type="domain" description="Fe/B12 periplasmic-binding" evidence="5">
    <location>
        <begin position="266"/>
        <end position="532"/>
    </location>
</feature>
<dbReference type="SUPFAM" id="SSF53807">
    <property type="entry name" value="Helical backbone' metal receptor"/>
    <property type="match status" value="1"/>
</dbReference>
<evidence type="ECO:0000256" key="3">
    <source>
        <dbReference type="ARBA" id="ARBA00023163"/>
    </source>
</evidence>
<proteinExistence type="predicted"/>
<reference evidence="6" key="1">
    <citation type="submission" date="2023-03" db="EMBL/GenBank/DDBJ databases">
        <title>MT1 and MT2 Draft Genomes of Novel Species.</title>
        <authorList>
            <person name="Venkateswaran K."/>
        </authorList>
    </citation>
    <scope>NUCLEOTIDE SEQUENCE</scope>
    <source>
        <strain evidence="6">F6_3S_P_1C</strain>
    </source>
</reference>
<evidence type="ECO:0000256" key="2">
    <source>
        <dbReference type="ARBA" id="ARBA00023125"/>
    </source>
</evidence>
<keyword evidence="3" id="KW-0804">Transcription</keyword>
<dbReference type="PANTHER" id="PTHR43280">
    <property type="entry name" value="ARAC-FAMILY TRANSCRIPTIONAL REGULATOR"/>
    <property type="match status" value="1"/>
</dbReference>
<evidence type="ECO:0000259" key="5">
    <source>
        <dbReference type="PROSITE" id="PS50983"/>
    </source>
</evidence>
<dbReference type="InterPro" id="IPR018060">
    <property type="entry name" value="HTH_AraC"/>
</dbReference>
<dbReference type="PROSITE" id="PS01124">
    <property type="entry name" value="HTH_ARAC_FAMILY_2"/>
    <property type="match status" value="1"/>
</dbReference>
<dbReference type="InterPro" id="IPR018062">
    <property type="entry name" value="HTH_AraC-typ_CS"/>
</dbReference>
<dbReference type="Gene3D" id="1.10.10.60">
    <property type="entry name" value="Homeodomain-like"/>
    <property type="match status" value="2"/>
</dbReference>
<evidence type="ECO:0000313" key="7">
    <source>
        <dbReference type="Proteomes" id="UP001174205"/>
    </source>
</evidence>
<dbReference type="EMBL" id="JAROCD010000007">
    <property type="protein sequence ID" value="MDN4602519.1"/>
    <property type="molecule type" value="Genomic_DNA"/>
</dbReference>
<evidence type="ECO:0000256" key="1">
    <source>
        <dbReference type="ARBA" id="ARBA00023015"/>
    </source>
</evidence>
<dbReference type="Proteomes" id="UP001174205">
    <property type="component" value="Unassembled WGS sequence"/>
</dbReference>
<sequence>MLVLTNARVIPSETAQQTGPISIESPSLVTCTATVNFRYGQVHGVLHKGHTLFLHPPCSLELIHTNSASTFTVYHIGFLEYGLTKETHEKRVYELTAENLPVHGSKTGASSQGLRILAIIQELTNKCSGSIQTEEARSHFLLSELLELFKLAVKPATEMVDSVIRDALYYINHHYGDHLTRDDIARMTGFNASYFSRFFQKQVGRSFQAHLTRVRMDKAKQYLLSTQSTLNEIALLVGYADGLYLSRKFKQFTGISPSEYRLQPRASRIATVQYTGDLLALGIQPVAASFLPWALSPLIQGELHDVIDLDEHGVEELLRAEPIDLIIAPDYLYYLPHKLEQLERISQVIVLPWNQLDRLETVRLIGRIVGREQAAEDWIEHYTTRARNESDRLKDLIKPGETVGLYELWEDGTICIWNATARAAYNVYYGLHLTPHPNILRDVLEPDIHQYIEEDQLIEYAADHMFLVLPAHEGGLYHDSADKLRERPGWRKIMNNGNSRIYPLQLEQFWCNDALSLEKQLEIMVGILIQENSVNAR</sequence>
<gene>
    <name evidence="6" type="ORF">P5G61_14890</name>
</gene>
<dbReference type="PROSITE" id="PS50983">
    <property type="entry name" value="FE_B12_PBP"/>
    <property type="match status" value="1"/>
</dbReference>
<dbReference type="Pfam" id="PF12833">
    <property type="entry name" value="HTH_18"/>
    <property type="match status" value="1"/>
</dbReference>
<dbReference type="Gene3D" id="3.40.50.1980">
    <property type="entry name" value="Nitrogenase molybdenum iron protein domain"/>
    <property type="match status" value="2"/>
</dbReference>
<dbReference type="InterPro" id="IPR009057">
    <property type="entry name" value="Homeodomain-like_sf"/>
</dbReference>
<name>A0ABT8JED4_9BACL</name>